<dbReference type="AlphaFoldDB" id="A0A2T0JIN8"/>
<keyword evidence="4" id="KW-1185">Reference proteome</keyword>
<feature type="transmembrane region" description="Helical" evidence="2">
    <location>
        <begin position="21"/>
        <end position="39"/>
    </location>
</feature>
<sequence>MSTRRASRPRRPAVFTLTKDIGSWLLGVGLIVHQAGFVPATDFNITLTLLGAVLVGVPGASQLLALRTGGQPSEDPPSESSSPSRRSPSEQQEADR</sequence>
<name>A0A2T0JIN8_9ACTN</name>
<feature type="compositionally biased region" description="Low complexity" evidence="1">
    <location>
        <begin position="78"/>
        <end position="96"/>
    </location>
</feature>
<comment type="caution">
    <text evidence="3">The sequence shown here is derived from an EMBL/GenBank/DDBJ whole genome shotgun (WGS) entry which is preliminary data.</text>
</comment>
<protein>
    <submittedName>
        <fullName evidence="3">Uncharacterized protein</fullName>
    </submittedName>
</protein>
<accession>A0A2T0JIN8</accession>
<dbReference type="RefSeq" id="WP_106330915.1">
    <property type="nucleotide sequence ID" value="NZ_BOMO01000163.1"/>
</dbReference>
<reference evidence="3 4" key="1">
    <citation type="submission" date="2018-03" db="EMBL/GenBank/DDBJ databases">
        <title>Genomic Encyclopedia of Archaeal and Bacterial Type Strains, Phase II (KMG-II): from individual species to whole genera.</title>
        <authorList>
            <person name="Goeker M."/>
        </authorList>
    </citation>
    <scope>NUCLEOTIDE SEQUENCE [LARGE SCALE GENOMIC DNA]</scope>
    <source>
        <strain evidence="3 4">DSM 43146</strain>
    </source>
</reference>
<dbReference type="EMBL" id="PVMZ01000042">
    <property type="protein sequence ID" value="PRX07349.1"/>
    <property type="molecule type" value="Genomic_DNA"/>
</dbReference>
<feature type="transmembrane region" description="Helical" evidence="2">
    <location>
        <begin position="45"/>
        <end position="66"/>
    </location>
</feature>
<keyword evidence="2" id="KW-1133">Transmembrane helix</keyword>
<evidence type="ECO:0000313" key="3">
    <source>
        <dbReference type="EMBL" id="PRX07349.1"/>
    </source>
</evidence>
<evidence type="ECO:0000256" key="2">
    <source>
        <dbReference type="SAM" id="Phobius"/>
    </source>
</evidence>
<gene>
    <name evidence="3" type="ORF">CLV67_14224</name>
</gene>
<proteinExistence type="predicted"/>
<feature type="region of interest" description="Disordered" evidence="1">
    <location>
        <begin position="67"/>
        <end position="96"/>
    </location>
</feature>
<evidence type="ECO:0000313" key="4">
    <source>
        <dbReference type="Proteomes" id="UP000239415"/>
    </source>
</evidence>
<organism evidence="3 4">
    <name type="scientific">Actinoplanes italicus</name>
    <dbReference type="NCBI Taxonomy" id="113567"/>
    <lineage>
        <taxon>Bacteria</taxon>
        <taxon>Bacillati</taxon>
        <taxon>Actinomycetota</taxon>
        <taxon>Actinomycetes</taxon>
        <taxon>Micromonosporales</taxon>
        <taxon>Micromonosporaceae</taxon>
        <taxon>Actinoplanes</taxon>
    </lineage>
</organism>
<keyword evidence="2" id="KW-0472">Membrane</keyword>
<dbReference type="OrthoDB" id="10005503at2"/>
<keyword evidence="2" id="KW-0812">Transmembrane</keyword>
<dbReference type="Proteomes" id="UP000239415">
    <property type="component" value="Unassembled WGS sequence"/>
</dbReference>
<evidence type="ECO:0000256" key="1">
    <source>
        <dbReference type="SAM" id="MobiDB-lite"/>
    </source>
</evidence>